<dbReference type="Gene3D" id="3.40.50.300">
    <property type="entry name" value="P-loop containing nucleotide triphosphate hydrolases"/>
    <property type="match status" value="1"/>
</dbReference>
<dbReference type="GO" id="GO:0005524">
    <property type="term" value="F:ATP binding"/>
    <property type="evidence" value="ECO:0007669"/>
    <property type="project" value="InterPro"/>
</dbReference>
<dbReference type="Proteomes" id="UP000291485">
    <property type="component" value="Unassembled WGS sequence"/>
</dbReference>
<sequence length="1530" mass="176509">MEQLVTYEYPIIAIAEQRPPAMANKSFPYNELADDRRFEELLYALFKDKIKNGSFQGFDGISLMSGVRDKGRDCSLTRNGKNHGLIQCKKYGSNIGKGIFGEEITKFVMYTLLEGKLIEDPDDFTYYIAVSQGFVLDCTDFIDDFNNKMANEPQLTTWIDKNLRNPTLATLKLDNIEPQVRDILTRIKVEKILPQDLDGYLSEPGCQHLQPLFFELRVLIDNHAVEQIRVELSELRTGEMKKEQLDQELDRGSSSLKHENNQFEDIPDSHIQRSETDELLEWLEQPAQKDDNGKEQNICLLAGNAGTGKTVILKDFYDQLALKNLPILALKADKLYATSIMELQQKIGLTLPVFQFIEQCKQKYKQTILVIDQIDALSQAMSADRSFLEVYKSLIDRYTHDPNVRIIISVRLFDLYYDPSLRVYKNIKTIVVSPLTESQIFSLLEKIGIKKEQVTQKLLQLLKVPNQLNIFARISPGSTGSLGITNIQGLYGELWRQKVMSKPRSLAMDPKRIKQLCYKLVKQMFQSQRISLSEKPYEEYDAEISYLASERILKREDGQLQFFHQSFYDFVFAKRFVEKGEDLIAYLKKQEQSLLIRSALKMILNYLRDYDQHKYEQIMGTLLEDGEVHYHIKHMLVSMLAFLEHPTEEEKEMVQRILKVCLHLSSHFFDQARSQEWFEMVIDRQLISFLEFGKEIDDKVFLDLPDDPEKATWKLGYFKRTAGMLLGRFINAKNPRAWAFLARSGNAALIKELLYGFEDWSFDPAYQLLEKSGDFFVEDQFGYMHILEKIAAHRPEYSWSKIQGPLVQSARNDKNSHNEYEEVELLKALSKSIPEKMIGTLEAIIIEDLPETNFLDRPLIGDHNYTYIDLKESDDLMGREYLYRLLAVCLRRAARMGAEEFYSFQSRHHRSKHKAMLRLVIFAMGTNEALFANEVFGLFSYMRGIGALVLGQDFRVEFRQLFSSTFPHFSPGQKAEAASTLKTLVNKEEIYSYKEEGVSKVHSNWGKGKYTFLLRLPADFVNMDLELKRQLQELERKFGPYQDKSKTGPVLAGVVRRPLPPGAYEKMSIEQWLRSFRRYSSDRDPFGGDFLKGGIEEHSNAFRDTAGKADAEKMFNLVEQSMQDAKINFIYPLKGLWGLVDAGAEVQRAVGITKKLITDTRLAGSERYILYFIKPLVSGEETEIELIDFLVAQSENYQDQREDQEDVSGETQIGGLVTRGINTTHGSAAKLLLSIQDPKFEEQVFSALERLLNKAPEETRAALYFRFAYLNHLNRHRAYALFRSSLLKETNIYVTASAIWSLQYMGNVDFSGLRGVYEKLVISDTLGNDDTNWLVSILYFSHLFDKPGADELLYQLLDHNPKSRTWALSEGCKHYHFNEQSAAKTHPLLIYLVEKFANDPADPMEIRFFNIEHIKLGEIHDFLEAFINSVSFTFSGNLLKYLTQQCSSNPQMSIGLFNKAIQKRSSKNDNRGHVREKDGYTKFIVGAFTALNGKDNASRILRKQLLESFDEILRDYRYRTDTDKVLEELL</sequence>
<protein>
    <submittedName>
        <fullName evidence="2">AAA family ATPase</fullName>
    </submittedName>
</protein>
<dbReference type="CDD" id="cd00009">
    <property type="entry name" value="AAA"/>
    <property type="match status" value="1"/>
</dbReference>
<dbReference type="InterPro" id="IPR003959">
    <property type="entry name" value="ATPase_AAA_core"/>
</dbReference>
<dbReference type="OrthoDB" id="811374at2"/>
<dbReference type="EMBL" id="SJSN01000025">
    <property type="protein sequence ID" value="TCD00271.1"/>
    <property type="molecule type" value="Genomic_DNA"/>
</dbReference>
<dbReference type="GO" id="GO:0016887">
    <property type="term" value="F:ATP hydrolysis activity"/>
    <property type="evidence" value="ECO:0007669"/>
    <property type="project" value="InterPro"/>
</dbReference>
<keyword evidence="3" id="KW-1185">Reference proteome</keyword>
<dbReference type="SUPFAM" id="SSF52540">
    <property type="entry name" value="P-loop containing nucleoside triphosphate hydrolases"/>
    <property type="match status" value="1"/>
</dbReference>
<evidence type="ECO:0000259" key="1">
    <source>
        <dbReference type="Pfam" id="PF00004"/>
    </source>
</evidence>
<organism evidence="2 3">
    <name type="scientific">Pedobacter frigidisoli</name>
    <dbReference type="NCBI Taxonomy" id="2530455"/>
    <lineage>
        <taxon>Bacteria</taxon>
        <taxon>Pseudomonadati</taxon>
        <taxon>Bacteroidota</taxon>
        <taxon>Sphingobacteriia</taxon>
        <taxon>Sphingobacteriales</taxon>
        <taxon>Sphingobacteriaceae</taxon>
        <taxon>Pedobacter</taxon>
    </lineage>
</organism>
<evidence type="ECO:0000313" key="2">
    <source>
        <dbReference type="EMBL" id="TCD00271.1"/>
    </source>
</evidence>
<dbReference type="InterPro" id="IPR027417">
    <property type="entry name" value="P-loop_NTPase"/>
</dbReference>
<comment type="caution">
    <text evidence="2">The sequence shown here is derived from an EMBL/GenBank/DDBJ whole genome shotgun (WGS) entry which is preliminary data.</text>
</comment>
<proteinExistence type="predicted"/>
<dbReference type="Pfam" id="PF00004">
    <property type="entry name" value="AAA"/>
    <property type="match status" value="1"/>
</dbReference>
<dbReference type="RefSeq" id="WP_131562616.1">
    <property type="nucleotide sequence ID" value="NZ_SJSN01000025.1"/>
</dbReference>
<feature type="domain" description="ATPase AAA-type core" evidence="1">
    <location>
        <begin position="300"/>
        <end position="421"/>
    </location>
</feature>
<name>A0A4R0NI32_9SPHI</name>
<gene>
    <name evidence="2" type="ORF">EZ449_20980</name>
</gene>
<evidence type="ECO:0000313" key="3">
    <source>
        <dbReference type="Proteomes" id="UP000291485"/>
    </source>
</evidence>
<accession>A0A4R0NI32</accession>
<reference evidence="2 3" key="1">
    <citation type="submission" date="2019-02" db="EMBL/GenBank/DDBJ databases">
        <title>Pedobacter sp. RP-3-11 sp. nov., isolated from Arctic soil.</title>
        <authorList>
            <person name="Dahal R.H."/>
        </authorList>
    </citation>
    <scope>NUCLEOTIDE SEQUENCE [LARGE SCALE GENOMIC DNA]</scope>
    <source>
        <strain evidence="2 3">RP-3-11</strain>
    </source>
</reference>